<organism evidence="2 3">
    <name type="scientific">Parerythrobacter lacustris</name>
    <dbReference type="NCBI Taxonomy" id="2969984"/>
    <lineage>
        <taxon>Bacteria</taxon>
        <taxon>Pseudomonadati</taxon>
        <taxon>Pseudomonadota</taxon>
        <taxon>Alphaproteobacteria</taxon>
        <taxon>Sphingomonadales</taxon>
        <taxon>Erythrobacteraceae</taxon>
        <taxon>Parerythrobacter</taxon>
    </lineage>
</organism>
<evidence type="ECO:0000259" key="1">
    <source>
        <dbReference type="Pfam" id="PF14065"/>
    </source>
</evidence>
<comment type="caution">
    <text evidence="2">The sequence shown here is derived from an EMBL/GenBank/DDBJ whole genome shotgun (WGS) entry which is preliminary data.</text>
</comment>
<protein>
    <submittedName>
        <fullName evidence="2">DUF4255 domain-containing protein</fullName>
    </submittedName>
</protein>
<dbReference type="Proteomes" id="UP001206067">
    <property type="component" value="Unassembled WGS sequence"/>
</dbReference>
<evidence type="ECO:0000313" key="2">
    <source>
        <dbReference type="EMBL" id="MCR2835281.1"/>
    </source>
</evidence>
<feature type="domain" description="Pvc16 N-terminal" evidence="1">
    <location>
        <begin position="21"/>
        <end position="194"/>
    </location>
</feature>
<dbReference type="EMBL" id="JANKHH010000008">
    <property type="protein sequence ID" value="MCR2835281.1"/>
    <property type="molecule type" value="Genomic_DNA"/>
</dbReference>
<gene>
    <name evidence="2" type="ORF">NSO95_15150</name>
</gene>
<proteinExistence type="predicted"/>
<keyword evidence="3" id="KW-1185">Reference proteome</keyword>
<dbReference type="RefSeq" id="WP_257597171.1">
    <property type="nucleotide sequence ID" value="NZ_JANKHH010000008.1"/>
</dbReference>
<dbReference type="Pfam" id="PF14065">
    <property type="entry name" value="Pvc16_N"/>
    <property type="match status" value="1"/>
</dbReference>
<evidence type="ECO:0000313" key="3">
    <source>
        <dbReference type="Proteomes" id="UP001206067"/>
    </source>
</evidence>
<reference evidence="2 3" key="1">
    <citation type="submission" date="2022-08" db="EMBL/GenBank/DDBJ databases">
        <title>Polyphasic taxonomy analysis of Qipengyuania sp.RS5-5.</title>
        <authorList>
            <person name="Xamxidin M."/>
            <person name="Wu M."/>
        </authorList>
    </citation>
    <scope>NUCLEOTIDE SEQUENCE [LARGE SCALE GENOMIC DNA]</scope>
    <source>
        <strain evidence="2 3">RS5-5</strain>
    </source>
</reference>
<accession>A0ABT1XUI0</accession>
<name>A0ABT1XUI0_9SPHN</name>
<sequence>MSDALAIGVVSGAVSRRVFAAASSAVSDADVRLGPPTAKLAEDNDSLVNIHLYRVEPNASHANEHLPTRTSRTQDLGPARLALDLHYILSFYGDAKKFVPERMLANVMLALEKVPLITRNTIDAAIADSSELTGADLGEALSRVHLSRELMSIDDFSKIWSIFYQVPYTLSVAYRASHVAIETEDVARLAMPVARPDVWVSPLSRLRLDAISGVADRNSPVAWGTDARITGDGLAQWGIGLTIDGIEFDLADVAPGPDQMTIRLEAARLGGQELAIGVHALRLLAPVPAGQPAHLRSGTQSLSFVLPPSIAIAQVTATGGGATRNGKITLTIAPKVAESQNAVLVLDRRDPADPGQLRLEAKRTGVAFPAASLEFPFTQLKTGDYLARLDVDGFISPVALQTDAAQSDFGQIVGPLVAIA</sequence>
<dbReference type="InterPro" id="IPR025351">
    <property type="entry name" value="Pvc16_N"/>
</dbReference>